<dbReference type="EMBL" id="BART01015214">
    <property type="protein sequence ID" value="GAG81627.1"/>
    <property type="molecule type" value="Genomic_DNA"/>
</dbReference>
<proteinExistence type="predicted"/>
<comment type="caution">
    <text evidence="2">The sequence shown here is derived from an EMBL/GenBank/DDBJ whole genome shotgun (WGS) entry which is preliminary data.</text>
</comment>
<protein>
    <submittedName>
        <fullName evidence="2">Uncharacterized protein</fullName>
    </submittedName>
</protein>
<evidence type="ECO:0000256" key="1">
    <source>
        <dbReference type="SAM" id="Phobius"/>
    </source>
</evidence>
<name>X1BKA5_9ZZZZ</name>
<feature type="transmembrane region" description="Helical" evidence="1">
    <location>
        <begin position="132"/>
        <end position="157"/>
    </location>
</feature>
<accession>X1BKA5</accession>
<feature type="non-terminal residue" evidence="2">
    <location>
        <position position="1"/>
    </location>
</feature>
<reference evidence="2" key="1">
    <citation type="journal article" date="2014" name="Front. Microbiol.">
        <title>High frequency of phylogenetically diverse reductive dehalogenase-homologous genes in deep subseafloor sedimentary metagenomes.</title>
        <authorList>
            <person name="Kawai M."/>
            <person name="Futagami T."/>
            <person name="Toyoda A."/>
            <person name="Takaki Y."/>
            <person name="Nishi S."/>
            <person name="Hori S."/>
            <person name="Arai W."/>
            <person name="Tsubouchi T."/>
            <person name="Morono Y."/>
            <person name="Uchiyama I."/>
            <person name="Ito T."/>
            <person name="Fujiyama A."/>
            <person name="Inagaki F."/>
            <person name="Takami H."/>
        </authorList>
    </citation>
    <scope>NUCLEOTIDE SEQUENCE</scope>
    <source>
        <strain evidence="2">Expedition CK06-06</strain>
    </source>
</reference>
<keyword evidence="1" id="KW-0812">Transmembrane</keyword>
<organism evidence="2">
    <name type="scientific">marine sediment metagenome</name>
    <dbReference type="NCBI Taxonomy" id="412755"/>
    <lineage>
        <taxon>unclassified sequences</taxon>
        <taxon>metagenomes</taxon>
        <taxon>ecological metagenomes</taxon>
    </lineage>
</organism>
<keyword evidence="1" id="KW-0472">Membrane</keyword>
<feature type="transmembrane region" description="Helical" evidence="1">
    <location>
        <begin position="54"/>
        <end position="74"/>
    </location>
</feature>
<evidence type="ECO:0000313" key="2">
    <source>
        <dbReference type="EMBL" id="GAG81627.1"/>
    </source>
</evidence>
<feature type="transmembrane region" description="Helical" evidence="1">
    <location>
        <begin position="14"/>
        <end position="34"/>
    </location>
</feature>
<gene>
    <name evidence="2" type="ORF">S01H4_29613</name>
</gene>
<feature type="transmembrane region" description="Helical" evidence="1">
    <location>
        <begin position="94"/>
        <end position="112"/>
    </location>
</feature>
<keyword evidence="1" id="KW-1133">Transmembrane helix</keyword>
<sequence>TAITDMLGKKEQKLAVSWTIIFSVAFEFIFFILFYTDLDLLGVVDPLRPFSIDYGVFLTISILIIVLVFLGTGLKFTQESVKSENQEIRLKGKLLRVAFIIFAIATILEKVARSIMLGFVFDDPSDPLLTVMLVIVRILLILSAFSFYSGFLLPPWINSMLTRLSKKKTQENK</sequence>
<dbReference type="AlphaFoldDB" id="X1BKA5"/>